<protein>
    <submittedName>
        <fullName evidence="2">Putative lipoprotein</fullName>
    </submittedName>
</protein>
<reference evidence="3" key="1">
    <citation type="submission" date="2009-12" db="EMBL/GenBank/DDBJ databases">
        <title>Complete sequence of Treponema primitia strain ZAS-2.</title>
        <authorList>
            <person name="Tetu S.G."/>
            <person name="Matson E."/>
            <person name="Ren Q."/>
            <person name="Seshadri R."/>
            <person name="Elbourne L."/>
            <person name="Hassan K.A."/>
            <person name="Durkin A."/>
            <person name="Radune D."/>
            <person name="Mohamoud Y."/>
            <person name="Shay R."/>
            <person name="Jin S."/>
            <person name="Zhang X."/>
            <person name="Lucey K."/>
            <person name="Ballor N.R."/>
            <person name="Ottesen E."/>
            <person name="Rosenthal R."/>
            <person name="Allen A."/>
            <person name="Leadbetter J.R."/>
            <person name="Paulsen I.T."/>
        </authorList>
    </citation>
    <scope>NUCLEOTIDE SEQUENCE [LARGE SCALE GENOMIC DNA]</scope>
    <source>
        <strain evidence="3">ATCC BAA-887 / DSM 12427 / ZAS-2</strain>
    </source>
</reference>
<dbReference type="RefSeq" id="WP_015706527.1">
    <property type="nucleotide sequence ID" value="NC_015578.1"/>
</dbReference>
<gene>
    <name evidence="2" type="ordered locus">TREPR_3808</name>
</gene>
<name>F5YPN4_TREPZ</name>
<dbReference type="EMBL" id="CP001843">
    <property type="protein sequence ID" value="AEF85305.1"/>
    <property type="molecule type" value="Genomic_DNA"/>
</dbReference>
<organism evidence="2 3">
    <name type="scientific">Treponema primitia (strain ATCC BAA-887 / DSM 12427 / ZAS-2)</name>
    <dbReference type="NCBI Taxonomy" id="545694"/>
    <lineage>
        <taxon>Bacteria</taxon>
        <taxon>Pseudomonadati</taxon>
        <taxon>Spirochaetota</taxon>
        <taxon>Spirochaetia</taxon>
        <taxon>Spirochaetales</taxon>
        <taxon>Treponemataceae</taxon>
        <taxon>Treponema</taxon>
    </lineage>
</organism>
<feature type="signal peptide" evidence="1">
    <location>
        <begin position="1"/>
        <end position="20"/>
    </location>
</feature>
<sequence length="921" mass="94448">MKKRIWIFSALFVALLLVFASCDSEETVVEEYTSLGTQDRVKNDAYLDLVPGVYIPIITGFTAEDGAPIIVQTITEAIAEIPGVPGTPGTPGKTTTTTTGAGNAIKGLEDAFNQYDKIWYTGGGSVIVPPGKTLYVSGRTVNSFSIASGPLSTGRVGIGIGPGTLVVLDGGSVALSEDGALGGALEVNYGGAITGSANIYGSGYLNVRGSIELDGNIDIDGDIYVGPKSGSDYNFRHNGHIQVANVVSGGKIEVDGEIGITILGGVVATQIEGVNAEWQILVGPKGRIYTASPFSSLKVIANGSIKVSEKGEVNGDVISKNGNVFVDKDASVYNIEAEGEIANVWVYGEANNIFGHYNVTIGEGGRASVINTYYDWPISSPYTHSSNAGIIEVKGSVISTGTAVVAGGDFNLAKFDYDFTSPSSNWPNGFIAGEVVLSGQSSKNDIYGFIGGYEEDADLRKDGSGNTLPITGGLTLNGVTATIYSDALVSGAIAVNTDSDDDGIIPSTLNIDGTVSLFKGLLGPGVTGYTPDPQSLTVARGSQIVLASSAEIDAYAIVAGSIGGSIWINGASLSVDDIVEAVLHNSDDVVLASSSVHPTAPIVYNKGVKIYTTIPLEPKNTGALTILAGTPFIHTKIADTGFTSTAITGTFTVAADNFVTLLQTTNFGGALAVYGTLDARTSGFVLDRTTAQNITVGPDGKIALATYTIENSTSDDAVVAKAGGTVNFNHNKIILTGATAVESVTVGSGGLKLGSKGGAAEYEFYITAGGGGSSIVPVIDAGDKTINLVEGGFVSADGSAHISFGSGSFTLGAGGLSLATGAQIDLSTTTKTLNHNALYLIFGQPALGWVATDNIVGLGNFTEGTFDGGAKVGPFTTAGFTPNTALTSLLSIVGSTRYPKWKLSGSTQRIALSSNVYTDNN</sequence>
<proteinExistence type="predicted"/>
<dbReference type="STRING" id="545694.TREPR_3808"/>
<keyword evidence="1" id="KW-0732">Signal</keyword>
<evidence type="ECO:0000313" key="3">
    <source>
        <dbReference type="Proteomes" id="UP000009223"/>
    </source>
</evidence>
<dbReference type="KEGG" id="tpi:TREPR_3808"/>
<accession>F5YPN4</accession>
<feature type="chain" id="PRO_5003329998" evidence="1">
    <location>
        <begin position="21"/>
        <end position="921"/>
    </location>
</feature>
<reference evidence="2 3" key="2">
    <citation type="journal article" date="2011" name="ISME J.">
        <title>RNA-seq reveals cooperative metabolic interactions between two termite-gut spirochete species in co-culture.</title>
        <authorList>
            <person name="Rosenthal A.Z."/>
            <person name="Matson E.G."/>
            <person name="Eldar A."/>
            <person name="Leadbetter J.R."/>
        </authorList>
    </citation>
    <scope>NUCLEOTIDE SEQUENCE [LARGE SCALE GENOMIC DNA]</scope>
    <source>
        <strain evidence="3">ATCC BAA-887 / DSM 12427 / ZAS-2</strain>
    </source>
</reference>
<dbReference type="Proteomes" id="UP000009223">
    <property type="component" value="Chromosome"/>
</dbReference>
<dbReference type="PROSITE" id="PS51257">
    <property type="entry name" value="PROKAR_LIPOPROTEIN"/>
    <property type="match status" value="1"/>
</dbReference>
<keyword evidence="2" id="KW-0449">Lipoprotein</keyword>
<dbReference type="AlphaFoldDB" id="F5YPN4"/>
<keyword evidence="3" id="KW-1185">Reference proteome</keyword>
<dbReference type="HOGENOM" id="CLU_316630_0_0_12"/>
<evidence type="ECO:0000256" key="1">
    <source>
        <dbReference type="SAM" id="SignalP"/>
    </source>
</evidence>
<evidence type="ECO:0000313" key="2">
    <source>
        <dbReference type="EMBL" id="AEF85305.1"/>
    </source>
</evidence>